<keyword evidence="3" id="KW-1185">Reference proteome</keyword>
<sequence>MCKLVIYTIALGPDFGFVPQKSIEGVDFFAFTDDPKKVGKPWKPILVKEDIKDQERLMSRHPKLLPHLYFSDYDISIYIDSNYLIIGDIEKLILSLGSFQMGIFDHNQCDDTRNCLYEEYRALLELGKLRGVYKDKPDVMEKQMNFFKSEGYPAQNGLIFAAVLIRKHNDPQVIKVMEDWWGFVSTQSLRDQLSFNYVAWKNKFNYTIIPGDLRTGNPYFYFLASNRKNYTWRLFKYRVKRLLNYKLHP</sequence>
<evidence type="ECO:0000313" key="3">
    <source>
        <dbReference type="Proteomes" id="UP000540519"/>
    </source>
</evidence>
<dbReference type="RefSeq" id="WP_155601243.1">
    <property type="nucleotide sequence ID" value="NZ_RCNR01000070.1"/>
</dbReference>
<evidence type="ECO:0000313" key="2">
    <source>
        <dbReference type="EMBL" id="MUH38163.1"/>
    </source>
</evidence>
<dbReference type="Proteomes" id="UP000540519">
    <property type="component" value="Unassembled WGS sequence"/>
</dbReference>
<organism evidence="2 3">
    <name type="scientific">Zobellia amurskyensis</name>
    <dbReference type="NCBI Taxonomy" id="248905"/>
    <lineage>
        <taxon>Bacteria</taxon>
        <taxon>Pseudomonadati</taxon>
        <taxon>Bacteroidota</taxon>
        <taxon>Flavobacteriia</taxon>
        <taxon>Flavobacteriales</taxon>
        <taxon>Flavobacteriaceae</taxon>
        <taxon>Zobellia</taxon>
    </lineage>
</organism>
<accession>A0A7X3D478</accession>
<dbReference type="InterPro" id="IPR048354">
    <property type="entry name" value="TOD1_MUCI70_glycTrfase_dom"/>
</dbReference>
<protein>
    <submittedName>
        <fullName evidence="2">DUF616 domain-containing protein</fullName>
    </submittedName>
</protein>
<dbReference type="Pfam" id="PF04765">
    <property type="entry name" value="TOD1_MUCI70"/>
    <property type="match status" value="1"/>
</dbReference>
<comment type="caution">
    <text evidence="2">The sequence shown here is derived from an EMBL/GenBank/DDBJ whole genome shotgun (WGS) entry which is preliminary data.</text>
</comment>
<reference evidence="2 3" key="1">
    <citation type="journal article" date="2019" name="Mar. Drugs">
        <title>Comparative Genomics and CAZyme Genome Repertoires of Marine Zobellia amurskyensis KMM 3526(T) and Zobellia laminariae KMM 3676(T).</title>
        <authorList>
            <person name="Chernysheva N."/>
            <person name="Bystritskaya E."/>
            <person name="Stenkova A."/>
            <person name="Golovkin I."/>
            <person name="Nedashkovskaya O."/>
            <person name="Isaeva M."/>
        </authorList>
    </citation>
    <scope>NUCLEOTIDE SEQUENCE [LARGE SCALE GENOMIC DNA]</scope>
    <source>
        <strain evidence="2 3">KMM 3526</strain>
    </source>
</reference>
<dbReference type="EMBL" id="RCNR01000070">
    <property type="protein sequence ID" value="MUH38163.1"/>
    <property type="molecule type" value="Genomic_DNA"/>
</dbReference>
<proteinExistence type="predicted"/>
<gene>
    <name evidence="2" type="ORF">D9O36_20135</name>
</gene>
<name>A0A7X3D478_9FLAO</name>
<evidence type="ECO:0000259" key="1">
    <source>
        <dbReference type="Pfam" id="PF04765"/>
    </source>
</evidence>
<feature type="domain" description="TOD1/MUCI70 glycosyltransferase-like" evidence="1">
    <location>
        <begin position="32"/>
        <end position="203"/>
    </location>
</feature>
<dbReference type="OrthoDB" id="396512at2"/>
<dbReference type="AlphaFoldDB" id="A0A7X3D478"/>